<dbReference type="InterPro" id="IPR011042">
    <property type="entry name" value="6-blade_b-propeller_TolB-like"/>
</dbReference>
<dbReference type="NCBIfam" id="TIGR04183">
    <property type="entry name" value="Por_Secre_tail"/>
    <property type="match status" value="1"/>
</dbReference>
<evidence type="ECO:0000256" key="1">
    <source>
        <dbReference type="ARBA" id="ARBA00022729"/>
    </source>
</evidence>
<dbReference type="PANTHER" id="PTHR47197">
    <property type="entry name" value="PROTEIN NIRF"/>
    <property type="match status" value="1"/>
</dbReference>
<feature type="domain" description="Secretion system C-terminal sorting" evidence="2">
    <location>
        <begin position="280"/>
        <end position="342"/>
    </location>
</feature>
<dbReference type="SUPFAM" id="SSF63825">
    <property type="entry name" value="YWTD domain"/>
    <property type="match status" value="1"/>
</dbReference>
<dbReference type="EMBL" id="BMWZ01000002">
    <property type="protein sequence ID" value="GGZ76217.1"/>
    <property type="molecule type" value="Genomic_DNA"/>
</dbReference>
<dbReference type="InterPro" id="IPR051200">
    <property type="entry name" value="Host-pathogen_enzymatic-act"/>
</dbReference>
<evidence type="ECO:0000313" key="4">
    <source>
        <dbReference type="Proteomes" id="UP000636004"/>
    </source>
</evidence>
<evidence type="ECO:0000259" key="2">
    <source>
        <dbReference type="Pfam" id="PF18962"/>
    </source>
</evidence>
<dbReference type="InterPro" id="IPR026444">
    <property type="entry name" value="Secre_tail"/>
</dbReference>
<organism evidence="3 4">
    <name type="scientific">Algibacter mikhailovii</name>
    <dbReference type="NCBI Taxonomy" id="425498"/>
    <lineage>
        <taxon>Bacteria</taxon>
        <taxon>Pseudomonadati</taxon>
        <taxon>Bacteroidota</taxon>
        <taxon>Flavobacteriia</taxon>
        <taxon>Flavobacteriales</taxon>
        <taxon>Flavobacteriaceae</taxon>
        <taxon>Algibacter</taxon>
    </lineage>
</organism>
<proteinExistence type="predicted"/>
<dbReference type="Proteomes" id="UP000636004">
    <property type="component" value="Unassembled WGS sequence"/>
</dbReference>
<dbReference type="Pfam" id="PF18962">
    <property type="entry name" value="Por_Secre_tail"/>
    <property type="match status" value="1"/>
</dbReference>
<keyword evidence="4" id="KW-1185">Reference proteome</keyword>
<protein>
    <recommendedName>
        <fullName evidence="2">Secretion system C-terminal sorting domain-containing protein</fullName>
    </recommendedName>
</protein>
<name>A0A918V755_9FLAO</name>
<reference evidence="3" key="2">
    <citation type="submission" date="2020-09" db="EMBL/GenBank/DDBJ databases">
        <authorList>
            <person name="Sun Q."/>
            <person name="Kim S."/>
        </authorList>
    </citation>
    <scope>NUCLEOTIDE SEQUENCE</scope>
    <source>
        <strain evidence="3">KCTC 12710</strain>
    </source>
</reference>
<dbReference type="Gene3D" id="2.120.10.30">
    <property type="entry name" value="TolB, C-terminal domain"/>
    <property type="match status" value="1"/>
</dbReference>
<dbReference type="RefSeq" id="WP_189359888.1">
    <property type="nucleotide sequence ID" value="NZ_BMWZ01000002.1"/>
</dbReference>
<dbReference type="InterPro" id="IPR015943">
    <property type="entry name" value="WD40/YVTN_repeat-like_dom_sf"/>
</dbReference>
<keyword evidence="1" id="KW-0732">Signal</keyword>
<dbReference type="Gene3D" id="2.130.10.10">
    <property type="entry name" value="YVTN repeat-like/Quinoprotein amine dehydrogenase"/>
    <property type="match status" value="1"/>
</dbReference>
<gene>
    <name evidence="3" type="ORF">GCM10007028_12230</name>
</gene>
<comment type="caution">
    <text evidence="3">The sequence shown here is derived from an EMBL/GenBank/DDBJ whole genome shotgun (WGS) entry which is preliminary data.</text>
</comment>
<reference evidence="3" key="1">
    <citation type="journal article" date="2014" name="Int. J. Syst. Evol. Microbiol.">
        <title>Complete genome sequence of Corynebacterium casei LMG S-19264T (=DSM 44701T), isolated from a smear-ripened cheese.</title>
        <authorList>
            <consortium name="US DOE Joint Genome Institute (JGI-PGF)"/>
            <person name="Walter F."/>
            <person name="Albersmeier A."/>
            <person name="Kalinowski J."/>
            <person name="Ruckert C."/>
        </authorList>
    </citation>
    <scope>NUCLEOTIDE SEQUENCE</scope>
    <source>
        <strain evidence="3">KCTC 12710</strain>
    </source>
</reference>
<accession>A0A918V755</accession>
<evidence type="ECO:0000313" key="3">
    <source>
        <dbReference type="EMBL" id="GGZ76217.1"/>
    </source>
</evidence>
<dbReference type="PANTHER" id="PTHR47197:SF3">
    <property type="entry name" value="DIHYDRO-HEME D1 DEHYDROGENASE"/>
    <property type="match status" value="1"/>
</dbReference>
<dbReference type="AlphaFoldDB" id="A0A918V755"/>
<sequence>MKYFFTLTIFLIINNFYLFSQTDVVTGLNFIPLNIAFNGNELYMSSNAGEILKINITESTPTVTNVVSGLNFPYGLAFKGNELYISDIGEGKISKIDITETAPTITDVVTGLTVSPKFLAFNGNDLYLSGSGKISKIDITETTPTIIDVVTGSNHFRGITFNGSDLYVTDTSNAEILKIDITAITPSVIEIVTGLTSPWGLSLNGNELYFADFHAGKISKIDITATLPTVTDIVTNLTTPSRLAFNGNVLYFSQSNAGKISKIDVSTLSTGDLTFPKLLLFPNPANQFFQVSGLSKNEKYTLYNILGTAIKKGIISNYKQIDIKNLTNGLYFLKFDDNNTIEFIKK</sequence>